<keyword evidence="2" id="KW-0472">Membrane</keyword>
<evidence type="ECO:0000256" key="1">
    <source>
        <dbReference type="SAM" id="MobiDB-lite"/>
    </source>
</evidence>
<protein>
    <recommendedName>
        <fullName evidence="5">TLC domain-containing protein</fullName>
    </recommendedName>
</protein>
<feature type="transmembrane region" description="Helical" evidence="2">
    <location>
        <begin position="61"/>
        <end position="80"/>
    </location>
</feature>
<evidence type="ECO:0008006" key="5">
    <source>
        <dbReference type="Google" id="ProtNLM"/>
    </source>
</evidence>
<gene>
    <name evidence="4" type="ORF">FOZG_17348</name>
</gene>
<evidence type="ECO:0000313" key="4">
    <source>
        <dbReference type="EMBL" id="EWZ29059.1"/>
    </source>
</evidence>
<feature type="region of interest" description="Disordered" evidence="1">
    <location>
        <begin position="196"/>
        <end position="219"/>
    </location>
</feature>
<name>W9JF12_FUSOX</name>
<dbReference type="VEuPathDB" id="FungiDB:FOZG_17348"/>
<reference evidence="4" key="1">
    <citation type="submission" date="2011-06" db="EMBL/GenBank/DDBJ databases">
        <title>The Genome Sequence of Fusarium oxysporum Fo47.</title>
        <authorList>
            <consortium name="The Broad Institute Genome Sequencing Platform"/>
            <person name="Ma L.-J."/>
            <person name="Gale L.R."/>
            <person name="Schwartz D.C."/>
            <person name="Zhou S."/>
            <person name="Corby-Kistler H."/>
            <person name="Young S.K."/>
            <person name="Zeng Q."/>
            <person name="Gargeya S."/>
            <person name="Fitzgerald M."/>
            <person name="Haas B."/>
            <person name="Abouelleil A."/>
            <person name="Alvarado L."/>
            <person name="Arachchi H.M."/>
            <person name="Berlin A."/>
            <person name="Brown A."/>
            <person name="Chapman S.B."/>
            <person name="Chen Z."/>
            <person name="Dunbar C."/>
            <person name="Freedman E."/>
            <person name="Gearin G."/>
            <person name="Gellesch M."/>
            <person name="Goldberg J."/>
            <person name="Griggs A."/>
            <person name="Gujja S."/>
            <person name="Heiman D."/>
            <person name="Howarth C."/>
            <person name="Larson L."/>
            <person name="Lui A."/>
            <person name="MacDonald P.J.P."/>
            <person name="Mehta T."/>
            <person name="Montmayeur A."/>
            <person name="Murphy C."/>
            <person name="Neiman D."/>
            <person name="Pearson M."/>
            <person name="Priest M."/>
            <person name="Roberts A."/>
            <person name="Saif S."/>
            <person name="Shea T."/>
            <person name="Shenoy N."/>
            <person name="Sisk P."/>
            <person name="Stolte C."/>
            <person name="Sykes S."/>
            <person name="Wortman J."/>
            <person name="Nusbaum C."/>
            <person name="Birren B."/>
        </authorList>
    </citation>
    <scope>NUCLEOTIDE SEQUENCE [LARGE SCALE GENOMIC DNA]</scope>
    <source>
        <strain evidence="4">Fo47</strain>
    </source>
</reference>
<feature type="transmembrane region" description="Helical" evidence="2">
    <location>
        <begin position="131"/>
        <end position="154"/>
    </location>
</feature>
<dbReference type="EMBL" id="JH717916">
    <property type="protein sequence ID" value="EWZ29059.1"/>
    <property type="molecule type" value="Genomic_DNA"/>
</dbReference>
<feature type="transmembrane region" description="Helical" evidence="2">
    <location>
        <begin position="92"/>
        <end position="119"/>
    </location>
</feature>
<dbReference type="AlphaFoldDB" id="W9JF12"/>
<sequence>MVFLCIFGAFPVFDFLVGRAQVSDILFKRVTYGDYLFVLSHIYSAYYSFELSFRTKFASAISIAHHIGLLIVIQMALALFGDVQKYPEAILEFYMCMVWGTFDVIVELFLYTFMIIWRVKSYNHSLLTQMAYVCCVWVLVGATVETAITIWLLKCSWSRWSVSFRILLPLLFSLWISTQLYGGYRIFGMARSQERRAKLDPQTSRSDHDETSSLERRKP</sequence>
<accession>W9JF12</accession>
<dbReference type="HOGENOM" id="CLU_068925_1_0_1"/>
<evidence type="ECO:0000256" key="3">
    <source>
        <dbReference type="SAM" id="SignalP"/>
    </source>
</evidence>
<keyword evidence="2" id="KW-0812">Transmembrane</keyword>
<feature type="transmembrane region" description="Helical" evidence="2">
    <location>
        <begin position="166"/>
        <end position="187"/>
    </location>
</feature>
<keyword evidence="2" id="KW-1133">Transmembrane helix</keyword>
<evidence type="ECO:0000256" key="2">
    <source>
        <dbReference type="SAM" id="Phobius"/>
    </source>
</evidence>
<reference evidence="4" key="2">
    <citation type="submission" date="2012-06" db="EMBL/GenBank/DDBJ databases">
        <title>Annotation of the Genome Sequence of Fusarium oxysporum Fo47.</title>
        <authorList>
            <consortium name="The Broad Institute Genomics Platform"/>
            <person name="Ma L.-J."/>
            <person name="Corby-Kistler H."/>
            <person name="Broz K."/>
            <person name="Gale L.R."/>
            <person name="Jonkers W."/>
            <person name="O'Donnell K."/>
            <person name="Ploetz R."/>
            <person name="Steinberg C."/>
            <person name="Schwartz D.C."/>
            <person name="VanEtten H."/>
            <person name="Zhou S."/>
            <person name="Young S.K."/>
            <person name="Zeng Q."/>
            <person name="Gargeya S."/>
            <person name="Fitzgerald M."/>
            <person name="Abouelleil A."/>
            <person name="Alvarado L."/>
            <person name="Chapman S.B."/>
            <person name="Gainer-Dewar J."/>
            <person name="Goldberg J."/>
            <person name="Griggs A."/>
            <person name="Gujja S."/>
            <person name="Hansen M."/>
            <person name="Howarth C."/>
            <person name="Imamovic A."/>
            <person name="Ireland A."/>
            <person name="Larimer J."/>
            <person name="McCowan C."/>
            <person name="Murphy C."/>
            <person name="Pearson M."/>
            <person name="Poon T.W."/>
            <person name="Priest M."/>
            <person name="Roberts A."/>
            <person name="Saif S."/>
            <person name="Shea T."/>
            <person name="Sykes S."/>
            <person name="Wortman J."/>
            <person name="Nusbaum C."/>
            <person name="Birren B."/>
        </authorList>
    </citation>
    <scope>NUCLEOTIDE SEQUENCE</scope>
    <source>
        <strain evidence="4">Fo47</strain>
    </source>
</reference>
<feature type="chain" id="PRO_5004925564" description="TLC domain-containing protein" evidence="3">
    <location>
        <begin position="21"/>
        <end position="219"/>
    </location>
</feature>
<dbReference type="Proteomes" id="UP000030766">
    <property type="component" value="Unassembled WGS sequence"/>
</dbReference>
<keyword evidence="3" id="KW-0732">Signal</keyword>
<proteinExistence type="predicted"/>
<organism evidence="4">
    <name type="scientific">Fusarium oxysporum Fo47</name>
    <dbReference type="NCBI Taxonomy" id="660027"/>
    <lineage>
        <taxon>Eukaryota</taxon>
        <taxon>Fungi</taxon>
        <taxon>Dikarya</taxon>
        <taxon>Ascomycota</taxon>
        <taxon>Pezizomycotina</taxon>
        <taxon>Sordariomycetes</taxon>
        <taxon>Hypocreomycetidae</taxon>
        <taxon>Hypocreales</taxon>
        <taxon>Nectriaceae</taxon>
        <taxon>Fusarium</taxon>
        <taxon>Fusarium oxysporum species complex</taxon>
    </lineage>
</organism>
<feature type="signal peptide" evidence="3">
    <location>
        <begin position="1"/>
        <end position="20"/>
    </location>
</feature>